<gene>
    <name evidence="1" type="ORF">GMARGA_LOCUS25776</name>
</gene>
<reference evidence="1 2" key="1">
    <citation type="submission" date="2021-06" db="EMBL/GenBank/DDBJ databases">
        <authorList>
            <person name="Kallberg Y."/>
            <person name="Tangrot J."/>
            <person name="Rosling A."/>
        </authorList>
    </citation>
    <scope>NUCLEOTIDE SEQUENCE [LARGE SCALE GENOMIC DNA]</scope>
    <source>
        <strain evidence="1 2">120-4 pot B 10/14</strain>
    </source>
</reference>
<proteinExistence type="predicted"/>
<organism evidence="1 2">
    <name type="scientific">Gigaspora margarita</name>
    <dbReference type="NCBI Taxonomy" id="4874"/>
    <lineage>
        <taxon>Eukaryota</taxon>
        <taxon>Fungi</taxon>
        <taxon>Fungi incertae sedis</taxon>
        <taxon>Mucoromycota</taxon>
        <taxon>Glomeromycotina</taxon>
        <taxon>Glomeromycetes</taxon>
        <taxon>Diversisporales</taxon>
        <taxon>Gigasporaceae</taxon>
        <taxon>Gigaspora</taxon>
    </lineage>
</organism>
<accession>A0ABN7W2Z8</accession>
<keyword evidence="2" id="KW-1185">Reference proteome</keyword>
<protein>
    <submittedName>
        <fullName evidence="1">29594_t:CDS:1</fullName>
    </submittedName>
</protein>
<dbReference type="Proteomes" id="UP000789901">
    <property type="component" value="Unassembled WGS sequence"/>
</dbReference>
<evidence type="ECO:0000313" key="1">
    <source>
        <dbReference type="EMBL" id="CAG8813386.1"/>
    </source>
</evidence>
<dbReference type="EMBL" id="CAJVQB010028990">
    <property type="protein sequence ID" value="CAG8813386.1"/>
    <property type="molecule type" value="Genomic_DNA"/>
</dbReference>
<sequence length="102" mass="11812">MVKAFWKGPICEVAELEKKTKKIYNHFQSKLIIAPISSKFSENTSTDDSELSVKIESLKHHEHILMLLVFSKVLKERVKAFWKGLICEIAELEKENQENLVP</sequence>
<feature type="non-terminal residue" evidence="1">
    <location>
        <position position="102"/>
    </location>
</feature>
<evidence type="ECO:0000313" key="2">
    <source>
        <dbReference type="Proteomes" id="UP000789901"/>
    </source>
</evidence>
<comment type="caution">
    <text evidence="1">The sequence shown here is derived from an EMBL/GenBank/DDBJ whole genome shotgun (WGS) entry which is preliminary data.</text>
</comment>
<name>A0ABN7W2Z8_GIGMA</name>